<name>A0AAJ2JU45_9BACL</name>
<dbReference type="EMBL" id="JAVYAA010000001">
    <property type="protein sequence ID" value="MDT8975709.1"/>
    <property type="molecule type" value="Genomic_DNA"/>
</dbReference>
<protein>
    <submittedName>
        <fullName evidence="1">Uncharacterized protein</fullName>
    </submittedName>
</protein>
<proteinExistence type="predicted"/>
<evidence type="ECO:0000313" key="1">
    <source>
        <dbReference type="EMBL" id="MDT8975709.1"/>
    </source>
</evidence>
<gene>
    <name evidence="1" type="ORF">RQP50_05575</name>
</gene>
<sequence length="188" mass="21229">MIVTNQSECRQGPAYLDGIAIPEKPAAWHEVEWTGRLAIDGGAKRFHIFYYGELMDDLIASTDFAPPLILAEDPATGKRYVLFDGCKHGYDAMLCDAFTAEQHNERKPLLPYVDGDGEDVFEVFVTVYYNVDWDDEFEEEVDEDGKLELISGEKCDFDEAKRNGYDAISITIVNSRGRKTEIAQEELA</sequence>
<reference evidence="2" key="1">
    <citation type="submission" date="2023-09" db="EMBL/GenBank/DDBJ databases">
        <title>Paenibacillus sp. chi10 Genome sequencing and assembly.</title>
        <authorList>
            <person name="Kim I."/>
        </authorList>
    </citation>
    <scope>NUCLEOTIDE SEQUENCE [LARGE SCALE GENOMIC DNA]</scope>
    <source>
        <strain evidence="2">chi10</strain>
    </source>
</reference>
<dbReference type="Proteomes" id="UP001250538">
    <property type="component" value="Unassembled WGS sequence"/>
</dbReference>
<comment type="caution">
    <text evidence="1">The sequence shown here is derived from an EMBL/GenBank/DDBJ whole genome shotgun (WGS) entry which is preliminary data.</text>
</comment>
<dbReference type="AlphaFoldDB" id="A0AAJ2JU45"/>
<keyword evidence="2" id="KW-1185">Reference proteome</keyword>
<accession>A0AAJ2JU45</accession>
<evidence type="ECO:0000313" key="2">
    <source>
        <dbReference type="Proteomes" id="UP001250538"/>
    </source>
</evidence>
<organism evidence="1 2">
    <name type="scientific">Paenibacillus suaedae</name>
    <dbReference type="NCBI Taxonomy" id="3077233"/>
    <lineage>
        <taxon>Bacteria</taxon>
        <taxon>Bacillati</taxon>
        <taxon>Bacillota</taxon>
        <taxon>Bacilli</taxon>
        <taxon>Bacillales</taxon>
        <taxon>Paenibacillaceae</taxon>
        <taxon>Paenibacillus</taxon>
    </lineage>
</organism>